<organism evidence="2 3">
    <name type="scientific">Chryseobacterium edaphi</name>
    <dbReference type="NCBI Taxonomy" id="2976532"/>
    <lineage>
        <taxon>Bacteria</taxon>
        <taxon>Pseudomonadati</taxon>
        <taxon>Bacteroidota</taxon>
        <taxon>Flavobacteriia</taxon>
        <taxon>Flavobacteriales</taxon>
        <taxon>Weeksellaceae</taxon>
        <taxon>Chryseobacterium group</taxon>
        <taxon>Chryseobacterium</taxon>
    </lineage>
</organism>
<evidence type="ECO:0000259" key="1">
    <source>
        <dbReference type="Pfam" id="PF00027"/>
    </source>
</evidence>
<name>A0ABT2W0W9_9FLAO</name>
<dbReference type="SUPFAM" id="SSF51206">
    <property type="entry name" value="cAMP-binding domain-like"/>
    <property type="match status" value="1"/>
</dbReference>
<reference evidence="3" key="1">
    <citation type="submission" date="2023-07" db="EMBL/GenBank/DDBJ databases">
        <title>Chryseobacterium sp. strain PBS4-4 Genome sequencing and assembly.</title>
        <authorList>
            <person name="Jung Y."/>
        </authorList>
    </citation>
    <scope>NUCLEOTIDE SEQUENCE [LARGE SCALE GENOMIC DNA]</scope>
    <source>
        <strain evidence="3">PBS4-4</strain>
    </source>
</reference>
<dbReference type="Pfam" id="PF00027">
    <property type="entry name" value="cNMP_binding"/>
    <property type="match status" value="1"/>
</dbReference>
<evidence type="ECO:0000313" key="3">
    <source>
        <dbReference type="Proteomes" id="UP001208649"/>
    </source>
</evidence>
<dbReference type="InterPro" id="IPR014710">
    <property type="entry name" value="RmlC-like_jellyroll"/>
</dbReference>
<evidence type="ECO:0000313" key="2">
    <source>
        <dbReference type="EMBL" id="MCU7615831.1"/>
    </source>
</evidence>
<dbReference type="EMBL" id="JAOTEM010000001">
    <property type="protein sequence ID" value="MCU7615831.1"/>
    <property type="molecule type" value="Genomic_DNA"/>
</dbReference>
<dbReference type="Gene3D" id="2.60.120.10">
    <property type="entry name" value="Jelly Rolls"/>
    <property type="match status" value="1"/>
</dbReference>
<dbReference type="CDD" id="cd00038">
    <property type="entry name" value="CAP_ED"/>
    <property type="match status" value="1"/>
</dbReference>
<sequence length="198" mass="23323">MDSLPFKQLFIYIELKSALILDAEEKELIRDAFKFKLLRKRQYLLQEGDVCKYMSFFIEGAGFMYSVNDKGQYHIIRFAIENWWMGDYESYNFKTPSLYNIEVLEDSQVLMIEYHKLQELISKIPAVDEMIKLIDKKGIVATQKRIHSSISLSAEDRYDNLSKDYPEFLKRFPQTMIASYLGISPETLSRIRKSKLGK</sequence>
<dbReference type="Proteomes" id="UP001208649">
    <property type="component" value="Unassembled WGS sequence"/>
</dbReference>
<gene>
    <name evidence="2" type="ORF">NZ698_01355</name>
</gene>
<proteinExistence type="predicted"/>
<protein>
    <submittedName>
        <fullName evidence="2">Crp/Fnr family transcriptional regulator</fullName>
    </submittedName>
</protein>
<accession>A0ABT2W0W9</accession>
<dbReference type="RefSeq" id="WP_263001127.1">
    <property type="nucleotide sequence ID" value="NZ_JAOTEM010000001.1"/>
</dbReference>
<dbReference type="InterPro" id="IPR018490">
    <property type="entry name" value="cNMP-bd_dom_sf"/>
</dbReference>
<comment type="caution">
    <text evidence="2">The sequence shown here is derived from an EMBL/GenBank/DDBJ whole genome shotgun (WGS) entry which is preliminary data.</text>
</comment>
<feature type="domain" description="Cyclic nucleotide-binding" evidence="1">
    <location>
        <begin position="38"/>
        <end position="122"/>
    </location>
</feature>
<keyword evidence="3" id="KW-1185">Reference proteome</keyword>
<dbReference type="InterPro" id="IPR000595">
    <property type="entry name" value="cNMP-bd_dom"/>
</dbReference>